<protein>
    <recommendedName>
        <fullName evidence="8">C2 domain-containing protein</fullName>
    </recommendedName>
</protein>
<dbReference type="PANTHER" id="PTHR10857">
    <property type="entry name" value="COPINE"/>
    <property type="match status" value="1"/>
</dbReference>
<evidence type="ECO:0000256" key="2">
    <source>
        <dbReference type="ARBA" id="ARBA00022670"/>
    </source>
</evidence>
<dbReference type="InterPro" id="IPR010734">
    <property type="entry name" value="Copine_C"/>
</dbReference>
<dbReference type="Pfam" id="PF07002">
    <property type="entry name" value="Copine"/>
    <property type="match status" value="1"/>
</dbReference>
<dbReference type="InterPro" id="IPR003653">
    <property type="entry name" value="Peptidase_C48_C"/>
</dbReference>
<accession>A0AA39LIU6</accession>
<comment type="caution">
    <text evidence="6">The sequence shown here is derived from an EMBL/GenBank/DDBJ whole genome shotgun (WGS) entry which is preliminary data.</text>
</comment>
<dbReference type="GO" id="GO:0008234">
    <property type="term" value="F:cysteine-type peptidase activity"/>
    <property type="evidence" value="ECO:0007669"/>
    <property type="project" value="InterPro"/>
</dbReference>
<reference evidence="6" key="1">
    <citation type="submission" date="2023-06" db="EMBL/GenBank/DDBJ databases">
        <title>Genomic analysis of the entomopathogenic nematode Steinernema hermaphroditum.</title>
        <authorList>
            <person name="Schwarz E.M."/>
            <person name="Heppert J.K."/>
            <person name="Baniya A."/>
            <person name="Schwartz H.T."/>
            <person name="Tan C.-H."/>
            <person name="Antoshechkin I."/>
            <person name="Sternberg P.W."/>
            <person name="Goodrich-Blair H."/>
            <person name="Dillman A.R."/>
        </authorList>
    </citation>
    <scope>NUCLEOTIDE SEQUENCE</scope>
    <source>
        <strain evidence="6">PS9179</strain>
        <tissue evidence="6">Whole animal</tissue>
    </source>
</reference>
<dbReference type="InterPro" id="IPR045052">
    <property type="entry name" value="Copine"/>
</dbReference>
<dbReference type="Gene3D" id="2.60.40.150">
    <property type="entry name" value="C2 domain"/>
    <property type="match status" value="1"/>
</dbReference>
<gene>
    <name evidence="6" type="ORF">QR680_002774</name>
</gene>
<feature type="domain" description="Ubiquitin-like protease family profile" evidence="5">
    <location>
        <begin position="526"/>
        <end position="683"/>
    </location>
</feature>
<dbReference type="GO" id="GO:0006508">
    <property type="term" value="P:proteolysis"/>
    <property type="evidence" value="ECO:0007669"/>
    <property type="project" value="UniProtKB-KW"/>
</dbReference>
<dbReference type="SUPFAM" id="SSF49562">
    <property type="entry name" value="C2 domain (Calcium/lipid-binding domain, CaLB)"/>
    <property type="match status" value="1"/>
</dbReference>
<organism evidence="6 7">
    <name type="scientific">Steinernema hermaphroditum</name>
    <dbReference type="NCBI Taxonomy" id="289476"/>
    <lineage>
        <taxon>Eukaryota</taxon>
        <taxon>Metazoa</taxon>
        <taxon>Ecdysozoa</taxon>
        <taxon>Nematoda</taxon>
        <taxon>Chromadorea</taxon>
        <taxon>Rhabditida</taxon>
        <taxon>Tylenchina</taxon>
        <taxon>Panagrolaimomorpha</taxon>
        <taxon>Strongyloidoidea</taxon>
        <taxon>Steinernematidae</taxon>
        <taxon>Steinernema</taxon>
    </lineage>
</organism>
<evidence type="ECO:0000313" key="6">
    <source>
        <dbReference type="EMBL" id="KAK0398838.1"/>
    </source>
</evidence>
<evidence type="ECO:0008006" key="8">
    <source>
        <dbReference type="Google" id="ProtNLM"/>
    </source>
</evidence>
<dbReference type="PROSITE" id="PS50004">
    <property type="entry name" value="C2"/>
    <property type="match status" value="1"/>
</dbReference>
<dbReference type="AlphaFoldDB" id="A0AA39LIU6"/>
<dbReference type="PROSITE" id="PS50600">
    <property type="entry name" value="ULP_PROTEASE"/>
    <property type="match status" value="1"/>
</dbReference>
<dbReference type="Pfam" id="PF00168">
    <property type="entry name" value="C2"/>
    <property type="match status" value="1"/>
</dbReference>
<dbReference type="InterPro" id="IPR000008">
    <property type="entry name" value="C2_dom"/>
</dbReference>
<dbReference type="GO" id="GO:0005886">
    <property type="term" value="C:plasma membrane"/>
    <property type="evidence" value="ECO:0007669"/>
    <property type="project" value="TreeGrafter"/>
</dbReference>
<dbReference type="Pfam" id="PF02902">
    <property type="entry name" value="Peptidase_C48"/>
    <property type="match status" value="1"/>
</dbReference>
<keyword evidence="2" id="KW-0645">Protease</keyword>
<dbReference type="EMBL" id="JAUCMV010000005">
    <property type="protein sequence ID" value="KAK0398838.1"/>
    <property type="molecule type" value="Genomic_DNA"/>
</dbReference>
<dbReference type="SUPFAM" id="SSF54001">
    <property type="entry name" value="Cysteine proteinases"/>
    <property type="match status" value="1"/>
</dbReference>
<name>A0AA39LIU6_9BILA</name>
<keyword evidence="3" id="KW-0378">Hydrolase</keyword>
<proteinExistence type="inferred from homology"/>
<keyword evidence="7" id="KW-1185">Reference proteome</keyword>
<evidence type="ECO:0000256" key="3">
    <source>
        <dbReference type="ARBA" id="ARBA00022801"/>
    </source>
</evidence>
<feature type="domain" description="C2" evidence="4">
    <location>
        <begin position="120"/>
        <end position="248"/>
    </location>
</feature>
<comment type="similarity">
    <text evidence="1">Belongs to the peptidase C48 family.</text>
</comment>
<sequence>MNATGETVHLELSISNYPYPSNDHIRLVAYSSEHAGEVEVYQSEPHPCIHVGFTFKKLLTYSYRFVSVHQILTFIVYVDDQTGGMLPLAETKIDLHEIIVQGGIVALAMGRTDPQTGFEPFGNCMLTIKADISDVRRRATLFKFGGNALNSLSSHVIAPYFLMKLVEGSEHNQHRKIVLYRSETIQSEHNPRWNEFTVPTKYFEIYPTAYIEIQCYNYNVNSSDTLIGQFSTKYGQLLRGVGSINKYMLTNEDRLKKDNMDFELLKIEANHTFNDITNILASRRTQLFLTVAVDFTANNGSPNVPNSLHYLHPYIGNAYTDAMSSVTRGFCRFDKHNRLSAFGFGAKRDNTLQQKFPLNVTGSQYVEGSRGLIENYRKMLMNVLPFAPTDYSEIIYHVLTLAKASTRNKAKPLEFYFLLVIFTNGNLKDDQATVNALVESSYLPISVVFVPVYNQSHPIGGGDAMRLKKLLSPTLKTKGGIGMKRQMVSLIDEQLTPEAVLADMSSFVLDPPPTPPDLSSTVPESLSEREQSLQKLKGDGWLDDNIVFDYLRMKFPECVVVDTVVWSKTHYDFKKYHVPTSRTSFASTRALIPVWQSHPLHWMMAVLDLEAGLVVHFDPLHQTLSQQAVSKLFIIADLLMEAYHGPNGERPDVSIRRASPKTFVRQEDGNNCGPLACMIAYGVVHGTPLHDITVEDIKVWRQETFDFLVANTPPPFPRGRLQGHEERSEPVQP</sequence>
<evidence type="ECO:0000313" key="7">
    <source>
        <dbReference type="Proteomes" id="UP001175271"/>
    </source>
</evidence>
<dbReference type="InterPro" id="IPR038765">
    <property type="entry name" value="Papain-like_cys_pep_sf"/>
</dbReference>
<evidence type="ECO:0000256" key="1">
    <source>
        <dbReference type="ARBA" id="ARBA00005234"/>
    </source>
</evidence>
<dbReference type="Gene3D" id="3.40.395.10">
    <property type="entry name" value="Adenoviral Proteinase, Chain A"/>
    <property type="match status" value="1"/>
</dbReference>
<dbReference type="InterPro" id="IPR035892">
    <property type="entry name" value="C2_domain_sf"/>
</dbReference>
<dbReference type="GO" id="GO:0071277">
    <property type="term" value="P:cellular response to calcium ion"/>
    <property type="evidence" value="ECO:0007669"/>
    <property type="project" value="TreeGrafter"/>
</dbReference>
<dbReference type="Proteomes" id="UP001175271">
    <property type="component" value="Unassembled WGS sequence"/>
</dbReference>
<dbReference type="PANTHER" id="PTHR10857:SF111">
    <property type="entry name" value="VWFA DOMAIN-CONTAINING PROTEIN"/>
    <property type="match status" value="1"/>
</dbReference>
<evidence type="ECO:0000259" key="4">
    <source>
        <dbReference type="PROSITE" id="PS50004"/>
    </source>
</evidence>
<dbReference type="GO" id="GO:0005544">
    <property type="term" value="F:calcium-dependent phospholipid binding"/>
    <property type="evidence" value="ECO:0007669"/>
    <property type="project" value="InterPro"/>
</dbReference>
<evidence type="ECO:0000259" key="5">
    <source>
        <dbReference type="PROSITE" id="PS50600"/>
    </source>
</evidence>